<comment type="caution">
    <text evidence="1">The sequence shown here is derived from an EMBL/GenBank/DDBJ whole genome shotgun (WGS) entry which is preliminary data.</text>
</comment>
<protein>
    <submittedName>
        <fullName evidence="1">Uncharacterized protein</fullName>
    </submittedName>
</protein>
<proteinExistence type="predicted"/>
<name>A0A7C0U3T0_DESA2</name>
<reference evidence="1" key="1">
    <citation type="journal article" date="2020" name="mSystems">
        <title>Genome- and Community-Level Interaction Insights into Carbon Utilization and Element Cycling Functions of Hydrothermarchaeota in Hydrothermal Sediment.</title>
        <authorList>
            <person name="Zhou Z."/>
            <person name="Liu Y."/>
            <person name="Xu W."/>
            <person name="Pan J."/>
            <person name="Luo Z.H."/>
            <person name="Li M."/>
        </authorList>
    </citation>
    <scope>NUCLEOTIDE SEQUENCE [LARGE SCALE GENOMIC DNA]</scope>
    <source>
        <strain evidence="1">HyVt-233</strain>
    </source>
</reference>
<dbReference type="EMBL" id="DRBS01000307">
    <property type="protein sequence ID" value="HDD44833.1"/>
    <property type="molecule type" value="Genomic_DNA"/>
</dbReference>
<dbReference type="Proteomes" id="UP000886289">
    <property type="component" value="Unassembled WGS sequence"/>
</dbReference>
<accession>A0A7C0U3T0</accession>
<dbReference type="AlphaFoldDB" id="A0A7C0U3T0"/>
<gene>
    <name evidence="1" type="ORF">ENG63_08260</name>
</gene>
<organism evidence="1">
    <name type="scientific">Desulfofervidus auxilii</name>
    <dbReference type="NCBI Taxonomy" id="1621989"/>
    <lineage>
        <taxon>Bacteria</taxon>
        <taxon>Pseudomonadati</taxon>
        <taxon>Thermodesulfobacteriota</taxon>
        <taxon>Candidatus Desulfofervidia</taxon>
        <taxon>Candidatus Desulfofervidales</taxon>
        <taxon>Candidatus Desulfofervidaceae</taxon>
        <taxon>Candidatus Desulfofervidus</taxon>
    </lineage>
</organism>
<evidence type="ECO:0000313" key="1">
    <source>
        <dbReference type="EMBL" id="HDD44833.1"/>
    </source>
</evidence>
<sequence length="62" mass="7483">MPFVSQAQRRFMYAVHPKLAREFEKKTPKGKKLPEYVDNRKKKNRKTIRKQAYLVYLSKTNP</sequence>